<dbReference type="GO" id="GO:0003723">
    <property type="term" value="F:RNA binding"/>
    <property type="evidence" value="ECO:0007669"/>
    <property type="project" value="InterPro"/>
</dbReference>
<dbReference type="FunCoup" id="D8QTC0">
    <property type="interactions" value="60"/>
</dbReference>
<feature type="repeat" description="PPR" evidence="2">
    <location>
        <begin position="295"/>
        <end position="329"/>
    </location>
</feature>
<dbReference type="InterPro" id="IPR002885">
    <property type="entry name" value="PPR_rpt"/>
</dbReference>
<feature type="repeat" description="PPR" evidence="2">
    <location>
        <begin position="599"/>
        <end position="633"/>
    </location>
</feature>
<proteinExistence type="predicted"/>
<feature type="repeat" description="PPR" evidence="2">
    <location>
        <begin position="804"/>
        <end position="838"/>
    </location>
</feature>
<reference evidence="4 5" key="1">
    <citation type="journal article" date="2011" name="Science">
        <title>The Selaginella genome identifies genetic changes associated with the evolution of vascular plants.</title>
        <authorList>
            <person name="Banks J.A."/>
            <person name="Nishiyama T."/>
            <person name="Hasebe M."/>
            <person name="Bowman J.L."/>
            <person name="Gribskov M."/>
            <person name="dePamphilis C."/>
            <person name="Albert V.A."/>
            <person name="Aono N."/>
            <person name="Aoyama T."/>
            <person name="Ambrose B.A."/>
            <person name="Ashton N.W."/>
            <person name="Axtell M.J."/>
            <person name="Barker E."/>
            <person name="Barker M.S."/>
            <person name="Bennetzen J.L."/>
            <person name="Bonawitz N.D."/>
            <person name="Chapple C."/>
            <person name="Cheng C."/>
            <person name="Correa L.G."/>
            <person name="Dacre M."/>
            <person name="DeBarry J."/>
            <person name="Dreyer I."/>
            <person name="Elias M."/>
            <person name="Engstrom E.M."/>
            <person name="Estelle M."/>
            <person name="Feng L."/>
            <person name="Finet C."/>
            <person name="Floyd S.K."/>
            <person name="Frommer W.B."/>
            <person name="Fujita T."/>
            <person name="Gramzow L."/>
            <person name="Gutensohn M."/>
            <person name="Harholt J."/>
            <person name="Hattori M."/>
            <person name="Heyl A."/>
            <person name="Hirai T."/>
            <person name="Hiwatashi Y."/>
            <person name="Ishikawa M."/>
            <person name="Iwata M."/>
            <person name="Karol K.G."/>
            <person name="Koehler B."/>
            <person name="Kolukisaoglu U."/>
            <person name="Kubo M."/>
            <person name="Kurata T."/>
            <person name="Lalonde S."/>
            <person name="Li K."/>
            <person name="Li Y."/>
            <person name="Litt A."/>
            <person name="Lyons E."/>
            <person name="Manning G."/>
            <person name="Maruyama T."/>
            <person name="Michael T.P."/>
            <person name="Mikami K."/>
            <person name="Miyazaki S."/>
            <person name="Morinaga S."/>
            <person name="Murata T."/>
            <person name="Mueller-Roeber B."/>
            <person name="Nelson D.R."/>
            <person name="Obara M."/>
            <person name="Oguri Y."/>
            <person name="Olmstead R.G."/>
            <person name="Onodera N."/>
            <person name="Petersen B.L."/>
            <person name="Pils B."/>
            <person name="Prigge M."/>
            <person name="Rensing S.A."/>
            <person name="Riano-Pachon D.M."/>
            <person name="Roberts A.W."/>
            <person name="Sato Y."/>
            <person name="Scheller H.V."/>
            <person name="Schulz B."/>
            <person name="Schulz C."/>
            <person name="Shakirov E.V."/>
            <person name="Shibagaki N."/>
            <person name="Shinohara N."/>
            <person name="Shippen D.E."/>
            <person name="Soerensen I."/>
            <person name="Sotooka R."/>
            <person name="Sugimoto N."/>
            <person name="Sugita M."/>
            <person name="Sumikawa N."/>
            <person name="Tanurdzic M."/>
            <person name="Theissen G."/>
            <person name="Ulvskov P."/>
            <person name="Wakazuki S."/>
            <person name="Weng J.K."/>
            <person name="Willats W.W."/>
            <person name="Wipf D."/>
            <person name="Wolf P.G."/>
            <person name="Yang L."/>
            <person name="Zimmer A.D."/>
            <person name="Zhu Q."/>
            <person name="Mitros T."/>
            <person name="Hellsten U."/>
            <person name="Loque D."/>
            <person name="Otillar R."/>
            <person name="Salamov A."/>
            <person name="Schmutz J."/>
            <person name="Shapiro H."/>
            <person name="Lindquist E."/>
            <person name="Lucas S."/>
            <person name="Rokhsar D."/>
            <person name="Grigoriev I.V."/>
        </authorList>
    </citation>
    <scope>NUCLEOTIDE SEQUENCE [LARGE SCALE GENOMIC DNA]</scope>
</reference>
<dbReference type="Pfam" id="PF13176">
    <property type="entry name" value="TPR_7"/>
    <property type="match status" value="1"/>
</dbReference>
<organism evidence="5">
    <name type="scientific">Selaginella moellendorffii</name>
    <name type="common">Spikemoss</name>
    <dbReference type="NCBI Taxonomy" id="88036"/>
    <lineage>
        <taxon>Eukaryota</taxon>
        <taxon>Viridiplantae</taxon>
        <taxon>Streptophyta</taxon>
        <taxon>Embryophyta</taxon>
        <taxon>Tracheophyta</taxon>
        <taxon>Lycopodiopsida</taxon>
        <taxon>Selaginellales</taxon>
        <taxon>Selaginellaceae</taxon>
        <taxon>Selaginella</taxon>
    </lineage>
</organism>
<dbReference type="eggNOG" id="KOG4197">
    <property type="taxonomic scope" value="Eukaryota"/>
</dbReference>
<dbReference type="Gene3D" id="1.25.40.10">
    <property type="entry name" value="Tetratricopeptide repeat domain"/>
    <property type="match status" value="8"/>
</dbReference>
<sequence length="1121" mass="124025">MRAAISRSGVDDACRSYARLLKECGRLGDLAQGKRLHAQIRESGLLLDDREESGARFLGNCLVQMYGKCGRTDEAQRAFDSIAHKNIFSWTSILVAYFHAGLHAQALERFHQMIKAGVEPDRLVYARLLKECGRLGDLAQGKRLHAQIRESGLLLDDREESGARFLGNCLVQMYGKCGRTDEAQRAFDSIAHKNIFSWTSILVAYFHAGLHAQALERFHQMIKAGVEPDRLVFLAALNVCGILKRLEDGAGIHRQIQDKPLDSDLEIGNALVSMYGKCGRLDLAKELFDCLERRNVISWTILVSVFAENGRRRETWGLLRSMAVEGIKPDKVLLLTLLNVCSSRGVLDEDSWMAHDYIVGGGLDREAVVATALLSMFARCGRVDKAREIFEKVADHSAQVIECWNAMITAYAHRGCSKEALFLLDSLQLQGVKPNCITFISSLGACSSLQDGRALHLLIHESGFDQEVSVANALVTMYGKCGSLLDSAKLFSEMAEKDLASWNSAIAAHSYHGRSDECIKLLDQMRGEGFLYEKVTFLTALNSCTDPASLQDGVLMHEKIVQCGYEADTVVASAVINMYGRCGGLDRAREIFTRVKTFDVILWTGMLTVYCQLGRTKQVMEHFRSMLHEGLKPTGVTLVNLITCVADSGLEHFRDGVWISSLAWESGLESETMVANSLIEMFSEFRSLSQARAIFDRNPEKSVALHTTMLAAYVKGERGKEAALTLFARMLLEGLEPSSVTLVTAMSACGGLADPSSSKRVHERARELGLESETCVANGLVDMYGKAGDVDTARYIFDRALRRNVTTWNAMAGAYRQCGVTRGVLWLVRTMQRDGYRPDSVTFVSLLSVCGHSGLLEEARYNFVAMRREFGIDPSPKHYSCVIDLLARAGELQQAEDFIARISVSSPASSPMWMALLGACRSLGNSSSRARRAARNAMDVEKMEPRSQHDPSAAHVALANICAASGNWDEALSIRKAMAEKGLRKEPGRSLIAVKNRLHEFVAGDRDHPRREEIYAELRRLERAMVDRGYVVDTGMVTHNVGEADKRDLLGCHSEKLAVAFGVLSTPPGSSLRIIKNLRACGDCHTAIKLISAIEGREIVVRDSNRFHHFRNGSCSCGDYW</sequence>
<keyword evidence="5" id="KW-1185">Reference proteome</keyword>
<evidence type="ECO:0000313" key="4">
    <source>
        <dbReference type="EMBL" id="EFJ36621.1"/>
    </source>
</evidence>
<dbReference type="PROSITE" id="PS51375">
    <property type="entry name" value="PPR"/>
    <property type="match status" value="8"/>
</dbReference>
<dbReference type="SUPFAM" id="SSF48452">
    <property type="entry name" value="TPR-like"/>
    <property type="match status" value="1"/>
</dbReference>
<feature type="domain" description="DYW" evidence="3">
    <location>
        <begin position="1029"/>
        <end position="1121"/>
    </location>
</feature>
<keyword evidence="1" id="KW-0677">Repeat</keyword>
<dbReference type="HOGENOM" id="CLU_002706_15_0_1"/>
<dbReference type="InterPro" id="IPR046960">
    <property type="entry name" value="PPR_At4g14850-like_plant"/>
</dbReference>
<accession>D8QTC0</accession>
<dbReference type="Gramene" id="EFJ36621">
    <property type="protein sequence ID" value="EFJ36621"/>
    <property type="gene ID" value="SELMODRAFT_76175"/>
</dbReference>
<protein>
    <recommendedName>
        <fullName evidence="3">DYW domain-containing protein</fullName>
    </recommendedName>
</protein>
<dbReference type="AlphaFoldDB" id="D8QTC0"/>
<dbReference type="GO" id="GO:0008270">
    <property type="term" value="F:zinc ion binding"/>
    <property type="evidence" value="ECO:0007669"/>
    <property type="project" value="InterPro"/>
</dbReference>
<dbReference type="InterPro" id="IPR011990">
    <property type="entry name" value="TPR-like_helical_dom_sf"/>
</dbReference>
<evidence type="ECO:0000313" key="5">
    <source>
        <dbReference type="Proteomes" id="UP000001514"/>
    </source>
</evidence>
<evidence type="ECO:0000259" key="3">
    <source>
        <dbReference type="Pfam" id="PF14432"/>
    </source>
</evidence>
<dbReference type="PANTHER" id="PTHR24015:SF548">
    <property type="entry name" value="OS08G0340900 PROTEIN"/>
    <property type="match status" value="1"/>
</dbReference>
<dbReference type="InParanoid" id="D8QTC0"/>
<feature type="repeat" description="PPR" evidence="2">
    <location>
        <begin position="194"/>
        <end position="228"/>
    </location>
</feature>
<feature type="repeat" description="PPR" evidence="2">
    <location>
        <begin position="702"/>
        <end position="737"/>
    </location>
</feature>
<evidence type="ECO:0000256" key="1">
    <source>
        <dbReference type="ARBA" id="ARBA00022737"/>
    </source>
</evidence>
<dbReference type="FunFam" id="1.25.40.10:FF:000090">
    <property type="entry name" value="Pentatricopeptide repeat-containing protein, chloroplastic"/>
    <property type="match status" value="1"/>
</dbReference>
<feature type="repeat" description="PPR" evidence="2">
    <location>
        <begin position="498"/>
        <end position="532"/>
    </location>
</feature>
<dbReference type="EMBL" id="GL377566">
    <property type="protein sequence ID" value="EFJ36621.1"/>
    <property type="molecule type" value="Genomic_DNA"/>
</dbReference>
<dbReference type="Pfam" id="PF13812">
    <property type="entry name" value="PPR_3"/>
    <property type="match status" value="3"/>
</dbReference>
<feature type="repeat" description="PPR" evidence="2">
    <location>
        <begin position="400"/>
        <end position="434"/>
    </location>
</feature>
<gene>
    <name evidence="4" type="ORF">SELMODRAFT_76175</name>
</gene>
<dbReference type="Pfam" id="PF01535">
    <property type="entry name" value="PPR"/>
    <property type="match status" value="11"/>
</dbReference>
<dbReference type="GO" id="GO:0009451">
    <property type="term" value="P:RNA modification"/>
    <property type="evidence" value="ECO:0007669"/>
    <property type="project" value="InterPro"/>
</dbReference>
<dbReference type="PANTHER" id="PTHR24015">
    <property type="entry name" value="OS07G0578800 PROTEIN-RELATED"/>
    <property type="match status" value="1"/>
</dbReference>
<dbReference type="Pfam" id="PF14432">
    <property type="entry name" value="DYW_deaminase"/>
    <property type="match status" value="1"/>
</dbReference>
<dbReference type="InterPro" id="IPR032867">
    <property type="entry name" value="DYW_dom"/>
</dbReference>
<dbReference type="Proteomes" id="UP000001514">
    <property type="component" value="Unassembled WGS sequence"/>
</dbReference>
<dbReference type="KEGG" id="smo:SELMODRAFT_76175"/>
<dbReference type="NCBIfam" id="TIGR00756">
    <property type="entry name" value="PPR"/>
    <property type="match status" value="7"/>
</dbReference>
<dbReference type="InterPro" id="IPR019734">
    <property type="entry name" value="TPR_rpt"/>
</dbReference>
<evidence type="ECO:0000256" key="2">
    <source>
        <dbReference type="PROSITE-ProRule" id="PRU00708"/>
    </source>
</evidence>
<feature type="repeat" description="PPR" evidence="2">
    <location>
        <begin position="86"/>
        <end position="120"/>
    </location>
</feature>
<name>D8QTC0_SELML</name>